<feature type="non-terminal residue" evidence="1">
    <location>
        <position position="169"/>
    </location>
</feature>
<evidence type="ECO:0000313" key="1">
    <source>
        <dbReference type="EMBL" id="MFD1052610.1"/>
    </source>
</evidence>
<dbReference type="PANTHER" id="PTHR42803">
    <property type="entry name" value="ACYL-COA DEHYDROGENASE"/>
    <property type="match status" value="1"/>
</dbReference>
<dbReference type="InterPro" id="IPR009100">
    <property type="entry name" value="AcylCoA_DH/oxidase_NM_dom_sf"/>
</dbReference>
<dbReference type="Proteomes" id="UP001597045">
    <property type="component" value="Unassembled WGS sequence"/>
</dbReference>
<name>A0ABW3MSZ9_9PSEU</name>
<dbReference type="InterPro" id="IPR052166">
    <property type="entry name" value="Diverse_Acyl-CoA_DH"/>
</dbReference>
<accession>A0ABW3MSZ9</accession>
<keyword evidence="2" id="KW-1185">Reference proteome</keyword>
<reference evidence="2" key="1">
    <citation type="journal article" date="2019" name="Int. J. Syst. Evol. Microbiol.">
        <title>The Global Catalogue of Microorganisms (GCM) 10K type strain sequencing project: providing services to taxonomists for standard genome sequencing and annotation.</title>
        <authorList>
            <consortium name="The Broad Institute Genomics Platform"/>
            <consortium name="The Broad Institute Genome Sequencing Center for Infectious Disease"/>
            <person name="Wu L."/>
            <person name="Ma J."/>
        </authorList>
    </citation>
    <scope>NUCLEOTIDE SEQUENCE [LARGE SCALE GENOMIC DNA]</scope>
    <source>
        <strain evidence="2">JCM 31486</strain>
    </source>
</reference>
<dbReference type="PANTHER" id="PTHR42803:SF1">
    <property type="entry name" value="BROAD-SPECIFICITY LINEAR ACYL-COA DEHYDROGENASE FADE5"/>
    <property type="match status" value="1"/>
</dbReference>
<dbReference type="Gene3D" id="2.40.110.20">
    <property type="match status" value="1"/>
</dbReference>
<dbReference type="InterPro" id="IPR036291">
    <property type="entry name" value="NAD(P)-bd_dom_sf"/>
</dbReference>
<dbReference type="InterPro" id="IPR002347">
    <property type="entry name" value="SDR_fam"/>
</dbReference>
<gene>
    <name evidence="1" type="ORF">ACFQ1S_46960</name>
</gene>
<dbReference type="SUPFAM" id="SSF51735">
    <property type="entry name" value="NAD(P)-binding Rossmann-fold domains"/>
    <property type="match status" value="1"/>
</dbReference>
<organism evidence="1 2">
    <name type="scientific">Kibdelosporangium lantanae</name>
    <dbReference type="NCBI Taxonomy" id="1497396"/>
    <lineage>
        <taxon>Bacteria</taxon>
        <taxon>Bacillati</taxon>
        <taxon>Actinomycetota</taxon>
        <taxon>Actinomycetes</taxon>
        <taxon>Pseudonocardiales</taxon>
        <taxon>Pseudonocardiaceae</taxon>
        <taxon>Kibdelosporangium</taxon>
    </lineage>
</organism>
<feature type="non-terminal residue" evidence="1">
    <location>
        <position position="1"/>
    </location>
</feature>
<dbReference type="SUPFAM" id="SSF56645">
    <property type="entry name" value="Acyl-CoA dehydrogenase NM domain-like"/>
    <property type="match status" value="1"/>
</dbReference>
<evidence type="ECO:0000313" key="2">
    <source>
        <dbReference type="Proteomes" id="UP001597045"/>
    </source>
</evidence>
<sequence>DLDVRPLDITDPDSVDACVNGVLADYGHIDALVNNAGSGHVGTLEQFSMDTFRQVVDTNLVGTVQMTKAVLQEDGTWHLDGVKRFITSGEQDITENIMHLVLARPEGPGIEPRVGTKGLSLFLVPKFHFDPKTGEPGERNGAYVTNVEHKMGLNASATCELTFGQHGRP</sequence>
<dbReference type="EMBL" id="JBHTIS010004573">
    <property type="protein sequence ID" value="MFD1052610.1"/>
    <property type="molecule type" value="Genomic_DNA"/>
</dbReference>
<comment type="caution">
    <text evidence="1">The sequence shown here is derived from an EMBL/GenBank/DDBJ whole genome shotgun (WGS) entry which is preliminary data.</text>
</comment>
<dbReference type="Pfam" id="PF00106">
    <property type="entry name" value="adh_short"/>
    <property type="match status" value="1"/>
</dbReference>
<protein>
    <submittedName>
        <fullName evidence="1">SDR family NAD(P)-dependent oxidoreductase</fullName>
    </submittedName>
</protein>
<proteinExistence type="predicted"/>